<evidence type="ECO:0000313" key="1">
    <source>
        <dbReference type="EMBL" id="CAB4824516.1"/>
    </source>
</evidence>
<protein>
    <submittedName>
        <fullName evidence="1">Unannotated protein</fullName>
    </submittedName>
</protein>
<name>A0A6J6ZVJ2_9ZZZZ</name>
<proteinExistence type="predicted"/>
<sequence>MLPNAVWVPLGPAPASALAMLSRDGVLDGLPHPSGANGERIAYFLGRKERQYLSAKTNAAKLDAAREGLIDRMLGLKT</sequence>
<accession>A0A6J6ZVJ2</accession>
<reference evidence="1" key="1">
    <citation type="submission" date="2020-05" db="EMBL/GenBank/DDBJ databases">
        <authorList>
            <person name="Chiriac C."/>
            <person name="Salcher M."/>
            <person name="Ghai R."/>
            <person name="Kavagutti S V."/>
        </authorList>
    </citation>
    <scope>NUCLEOTIDE SEQUENCE</scope>
</reference>
<gene>
    <name evidence="1" type="ORF">UFOPK3124_01231</name>
</gene>
<dbReference type="EMBL" id="CAFAAY010000145">
    <property type="protein sequence ID" value="CAB4824516.1"/>
    <property type="molecule type" value="Genomic_DNA"/>
</dbReference>
<dbReference type="AlphaFoldDB" id="A0A6J6ZVJ2"/>
<organism evidence="1">
    <name type="scientific">freshwater metagenome</name>
    <dbReference type="NCBI Taxonomy" id="449393"/>
    <lineage>
        <taxon>unclassified sequences</taxon>
        <taxon>metagenomes</taxon>
        <taxon>ecological metagenomes</taxon>
    </lineage>
</organism>